<protein>
    <submittedName>
        <fullName evidence="1">Uncharacterized protein</fullName>
    </submittedName>
</protein>
<dbReference type="Proteomes" id="UP001066276">
    <property type="component" value="Chromosome 8"/>
</dbReference>
<name>A0AAV7NJM4_PLEWA</name>
<keyword evidence="2" id="KW-1185">Reference proteome</keyword>
<reference evidence="1" key="1">
    <citation type="journal article" date="2022" name="bioRxiv">
        <title>Sequencing and chromosome-scale assembly of the giantPleurodeles waltlgenome.</title>
        <authorList>
            <person name="Brown T."/>
            <person name="Elewa A."/>
            <person name="Iarovenko S."/>
            <person name="Subramanian E."/>
            <person name="Araus A.J."/>
            <person name="Petzold A."/>
            <person name="Susuki M."/>
            <person name="Suzuki K.-i.T."/>
            <person name="Hayashi T."/>
            <person name="Toyoda A."/>
            <person name="Oliveira C."/>
            <person name="Osipova E."/>
            <person name="Leigh N.D."/>
            <person name="Simon A."/>
            <person name="Yun M.H."/>
        </authorList>
    </citation>
    <scope>NUCLEOTIDE SEQUENCE</scope>
    <source>
        <strain evidence="1">20211129_DDA</strain>
        <tissue evidence="1">Liver</tissue>
    </source>
</reference>
<dbReference type="EMBL" id="JANPWB010000012">
    <property type="protein sequence ID" value="KAJ1114812.1"/>
    <property type="molecule type" value="Genomic_DNA"/>
</dbReference>
<dbReference type="AlphaFoldDB" id="A0AAV7NJM4"/>
<evidence type="ECO:0000313" key="1">
    <source>
        <dbReference type="EMBL" id="KAJ1114812.1"/>
    </source>
</evidence>
<sequence>MRPVCQSCRDVTPTCAAVAVTGTEAALPACLLSDPAAGGDAQTPLQVRQCLSPCSGALRLERPPSPGVALGSIRASLPGGADSLPSARISEPLGRTAALCCRGWRAS</sequence>
<organism evidence="1 2">
    <name type="scientific">Pleurodeles waltl</name>
    <name type="common">Iberian ribbed newt</name>
    <dbReference type="NCBI Taxonomy" id="8319"/>
    <lineage>
        <taxon>Eukaryota</taxon>
        <taxon>Metazoa</taxon>
        <taxon>Chordata</taxon>
        <taxon>Craniata</taxon>
        <taxon>Vertebrata</taxon>
        <taxon>Euteleostomi</taxon>
        <taxon>Amphibia</taxon>
        <taxon>Batrachia</taxon>
        <taxon>Caudata</taxon>
        <taxon>Salamandroidea</taxon>
        <taxon>Salamandridae</taxon>
        <taxon>Pleurodelinae</taxon>
        <taxon>Pleurodeles</taxon>
    </lineage>
</organism>
<evidence type="ECO:0000313" key="2">
    <source>
        <dbReference type="Proteomes" id="UP001066276"/>
    </source>
</evidence>
<proteinExistence type="predicted"/>
<gene>
    <name evidence="1" type="ORF">NDU88_003043</name>
</gene>
<comment type="caution">
    <text evidence="1">The sequence shown here is derived from an EMBL/GenBank/DDBJ whole genome shotgun (WGS) entry which is preliminary data.</text>
</comment>
<accession>A0AAV7NJM4</accession>